<evidence type="ECO:0000259" key="5">
    <source>
        <dbReference type="PROSITE" id="PS50931"/>
    </source>
</evidence>
<evidence type="ECO:0000256" key="4">
    <source>
        <dbReference type="ARBA" id="ARBA00023163"/>
    </source>
</evidence>
<dbReference type="Pfam" id="PF03466">
    <property type="entry name" value="LysR_substrate"/>
    <property type="match status" value="1"/>
</dbReference>
<dbReference type="GO" id="GO:0000976">
    <property type="term" value="F:transcription cis-regulatory region binding"/>
    <property type="evidence" value="ECO:0007669"/>
    <property type="project" value="TreeGrafter"/>
</dbReference>
<dbReference type="GO" id="GO:0003700">
    <property type="term" value="F:DNA-binding transcription factor activity"/>
    <property type="evidence" value="ECO:0007669"/>
    <property type="project" value="InterPro"/>
</dbReference>
<keyword evidence="3" id="KW-0238">DNA-binding</keyword>
<evidence type="ECO:0000256" key="3">
    <source>
        <dbReference type="ARBA" id="ARBA00023125"/>
    </source>
</evidence>
<reference evidence="6 7" key="1">
    <citation type="submission" date="2019-04" db="EMBL/GenBank/DDBJ databases">
        <title>Crenobacter sp. nov.</title>
        <authorList>
            <person name="Shi S."/>
        </authorList>
    </citation>
    <scope>NUCLEOTIDE SEQUENCE [LARGE SCALE GENOMIC DNA]</scope>
    <source>
        <strain evidence="6 7">GY 70310</strain>
    </source>
</reference>
<organism evidence="6 7">
    <name type="scientific">Crenobacter intestini</name>
    <dbReference type="NCBI Taxonomy" id="2563443"/>
    <lineage>
        <taxon>Bacteria</taxon>
        <taxon>Pseudomonadati</taxon>
        <taxon>Pseudomonadota</taxon>
        <taxon>Betaproteobacteria</taxon>
        <taxon>Neisseriales</taxon>
        <taxon>Neisseriaceae</taxon>
        <taxon>Crenobacter</taxon>
    </lineage>
</organism>
<evidence type="ECO:0000313" key="6">
    <source>
        <dbReference type="EMBL" id="TIC83426.1"/>
    </source>
</evidence>
<dbReference type="SUPFAM" id="SSF53850">
    <property type="entry name" value="Periplasmic binding protein-like II"/>
    <property type="match status" value="1"/>
</dbReference>
<dbReference type="NCBIfam" id="NF008095">
    <property type="entry name" value="PRK10837.1"/>
    <property type="match status" value="1"/>
</dbReference>
<dbReference type="PRINTS" id="PR00039">
    <property type="entry name" value="HTHLYSR"/>
</dbReference>
<dbReference type="OrthoDB" id="9808620at2"/>
<dbReference type="EMBL" id="STGJ01000007">
    <property type="protein sequence ID" value="TIC83426.1"/>
    <property type="molecule type" value="Genomic_DNA"/>
</dbReference>
<dbReference type="InterPro" id="IPR036388">
    <property type="entry name" value="WH-like_DNA-bd_sf"/>
</dbReference>
<dbReference type="Proteomes" id="UP000308891">
    <property type="component" value="Unassembled WGS sequence"/>
</dbReference>
<keyword evidence="2" id="KW-0805">Transcription regulation</keyword>
<proteinExistence type="inferred from homology"/>
<gene>
    <name evidence="6" type="ORF">E5K04_07660</name>
</gene>
<dbReference type="RefSeq" id="WP_136552644.1">
    <property type="nucleotide sequence ID" value="NZ_STGJ01000007.1"/>
</dbReference>
<dbReference type="FunFam" id="1.10.10.10:FF:000001">
    <property type="entry name" value="LysR family transcriptional regulator"/>
    <property type="match status" value="1"/>
</dbReference>
<dbReference type="Gene3D" id="3.40.190.290">
    <property type="match status" value="1"/>
</dbReference>
<name>A0A4T0UXE4_9NEIS</name>
<dbReference type="InterPro" id="IPR005119">
    <property type="entry name" value="LysR_subst-bd"/>
</dbReference>
<dbReference type="SUPFAM" id="SSF46785">
    <property type="entry name" value="Winged helix' DNA-binding domain"/>
    <property type="match status" value="1"/>
</dbReference>
<keyword evidence="4" id="KW-0804">Transcription</keyword>
<protein>
    <submittedName>
        <fullName evidence="6">LysR family transcriptional regulator</fullName>
    </submittedName>
</protein>
<dbReference type="PROSITE" id="PS50931">
    <property type="entry name" value="HTH_LYSR"/>
    <property type="match status" value="1"/>
</dbReference>
<dbReference type="InterPro" id="IPR036390">
    <property type="entry name" value="WH_DNA-bd_sf"/>
</dbReference>
<dbReference type="InterPro" id="IPR000847">
    <property type="entry name" value="LysR_HTH_N"/>
</dbReference>
<sequence>MRITLRELEVFVAIAVHGSATTAASRVALTQSAASQALDKLEVSLGVRLFDRAGRRLVLNENGRRLLPQARALLGDAALLERLFETELPLFRLGASTTIANYLLPGPLADFRRRHPGAQLELRVANTRDIVDAVVDFSVDCGLVEGPCQHPALQVEAWQEDELVVFAAPGHPLAGRALTAEALADAPWVLREAGSGTREEVERLLLAHLPGLRLELELGDSEAIKRTVAAGFGVSCLSRRVVEDWLSDGRLCTLQGPLPVLTRTLWRVRRRERVPGRGLQAFLELL</sequence>
<dbReference type="AlphaFoldDB" id="A0A4T0UXE4"/>
<dbReference type="CDD" id="cd08420">
    <property type="entry name" value="PBP2_CysL_like"/>
    <property type="match status" value="1"/>
</dbReference>
<accession>A0A4T0UXE4</accession>
<dbReference type="PANTHER" id="PTHR30126">
    <property type="entry name" value="HTH-TYPE TRANSCRIPTIONAL REGULATOR"/>
    <property type="match status" value="1"/>
</dbReference>
<evidence type="ECO:0000313" key="7">
    <source>
        <dbReference type="Proteomes" id="UP000308891"/>
    </source>
</evidence>
<keyword evidence="7" id="KW-1185">Reference proteome</keyword>
<dbReference type="Pfam" id="PF00126">
    <property type="entry name" value="HTH_1"/>
    <property type="match status" value="1"/>
</dbReference>
<feature type="domain" description="HTH lysR-type" evidence="5">
    <location>
        <begin position="3"/>
        <end position="60"/>
    </location>
</feature>
<comment type="similarity">
    <text evidence="1">Belongs to the LysR transcriptional regulatory family.</text>
</comment>
<comment type="caution">
    <text evidence="6">The sequence shown here is derived from an EMBL/GenBank/DDBJ whole genome shotgun (WGS) entry which is preliminary data.</text>
</comment>
<dbReference type="Gene3D" id="1.10.10.10">
    <property type="entry name" value="Winged helix-like DNA-binding domain superfamily/Winged helix DNA-binding domain"/>
    <property type="match status" value="1"/>
</dbReference>
<evidence type="ECO:0000256" key="2">
    <source>
        <dbReference type="ARBA" id="ARBA00023015"/>
    </source>
</evidence>
<evidence type="ECO:0000256" key="1">
    <source>
        <dbReference type="ARBA" id="ARBA00009437"/>
    </source>
</evidence>
<dbReference type="PANTHER" id="PTHR30126:SF94">
    <property type="entry name" value="LYSR FAMILY TRANSCRIPTIONAL REGULATOR"/>
    <property type="match status" value="1"/>
</dbReference>